<name>A0ABW2CHL0_9ACTN</name>
<evidence type="ECO:0008006" key="3">
    <source>
        <dbReference type="Google" id="ProtNLM"/>
    </source>
</evidence>
<dbReference type="EMBL" id="JBHSXS010000007">
    <property type="protein sequence ID" value="MFC6881281.1"/>
    <property type="molecule type" value="Genomic_DNA"/>
</dbReference>
<sequence>MSARPRPPLRTAARSLLPAAARPLAAVAAAVVPVVLAAACGVQPTGIVSAGAGPVASGYAADVTVYLVQGARLHRVTRPGRPGHPYLAIEQLSVPPTTQDRRRGLTTEIRRPLSAQAGDRPGQLVVAEYGGPYLTRWTRLAKAQVACTAEAIPGVSSVTLATWEDALNRRVPCAGYRDLLA</sequence>
<reference evidence="2" key="1">
    <citation type="journal article" date="2019" name="Int. J. Syst. Evol. Microbiol.">
        <title>The Global Catalogue of Microorganisms (GCM) 10K type strain sequencing project: providing services to taxonomists for standard genome sequencing and annotation.</title>
        <authorList>
            <consortium name="The Broad Institute Genomics Platform"/>
            <consortium name="The Broad Institute Genome Sequencing Center for Infectious Disease"/>
            <person name="Wu L."/>
            <person name="Ma J."/>
        </authorList>
    </citation>
    <scope>NUCLEOTIDE SEQUENCE [LARGE SCALE GENOMIC DNA]</scope>
    <source>
        <strain evidence="2">JCM 3369</strain>
    </source>
</reference>
<keyword evidence="2" id="KW-1185">Reference proteome</keyword>
<protein>
    <recommendedName>
        <fullName evidence="3">Lipoprotein</fullName>
    </recommendedName>
</protein>
<gene>
    <name evidence="1" type="ORF">ACFQKB_16050</name>
</gene>
<evidence type="ECO:0000313" key="2">
    <source>
        <dbReference type="Proteomes" id="UP001596380"/>
    </source>
</evidence>
<comment type="caution">
    <text evidence="1">The sequence shown here is derived from an EMBL/GenBank/DDBJ whole genome shotgun (WGS) entry which is preliminary data.</text>
</comment>
<dbReference type="Proteomes" id="UP001596380">
    <property type="component" value="Unassembled WGS sequence"/>
</dbReference>
<dbReference type="RefSeq" id="WP_160819258.1">
    <property type="nucleotide sequence ID" value="NZ_JBHSXE010000001.1"/>
</dbReference>
<proteinExistence type="predicted"/>
<organism evidence="1 2">
    <name type="scientific">Actinomadura yumaensis</name>
    <dbReference type="NCBI Taxonomy" id="111807"/>
    <lineage>
        <taxon>Bacteria</taxon>
        <taxon>Bacillati</taxon>
        <taxon>Actinomycetota</taxon>
        <taxon>Actinomycetes</taxon>
        <taxon>Streptosporangiales</taxon>
        <taxon>Thermomonosporaceae</taxon>
        <taxon>Actinomadura</taxon>
    </lineage>
</organism>
<evidence type="ECO:0000313" key="1">
    <source>
        <dbReference type="EMBL" id="MFC6881281.1"/>
    </source>
</evidence>
<accession>A0ABW2CHL0</accession>